<keyword evidence="5" id="KW-1185">Reference proteome</keyword>
<keyword evidence="2" id="KW-0472">Membrane</keyword>
<dbReference type="AlphaFoldDB" id="A0A1H8QCW6"/>
<feature type="compositionally biased region" description="Polar residues" evidence="1">
    <location>
        <begin position="38"/>
        <end position="60"/>
    </location>
</feature>
<evidence type="ECO:0000313" key="4">
    <source>
        <dbReference type="EMBL" id="SEO51841.1"/>
    </source>
</evidence>
<dbReference type="EMBL" id="FODY01000002">
    <property type="protein sequence ID" value="SEO51841.1"/>
    <property type="molecule type" value="Genomic_DNA"/>
</dbReference>
<keyword evidence="3" id="KW-0732">Signal</keyword>
<feature type="transmembrane region" description="Helical" evidence="2">
    <location>
        <begin position="90"/>
        <end position="109"/>
    </location>
</feature>
<evidence type="ECO:0000256" key="1">
    <source>
        <dbReference type="SAM" id="MobiDB-lite"/>
    </source>
</evidence>
<evidence type="ECO:0000313" key="5">
    <source>
        <dbReference type="Proteomes" id="UP000198847"/>
    </source>
</evidence>
<dbReference type="Proteomes" id="UP000198847">
    <property type="component" value="Unassembled WGS sequence"/>
</dbReference>
<sequence>MKKIVLFTLLFIFSCNLVSFAAVSGSKARRATPPSKPPTTQSAPANSSTNNDYKPSTPAKNLNEKAPDAKQSAAPAVTQQSNTGGFLRNMGMFGSGMLLGGMLGSMFGFGPTGMFAQLVDMMITMLVFAGVLLIGRTLWNKLKSKRNM</sequence>
<evidence type="ECO:0000256" key="2">
    <source>
        <dbReference type="SAM" id="Phobius"/>
    </source>
</evidence>
<keyword evidence="2" id="KW-0812">Transmembrane</keyword>
<proteinExistence type="predicted"/>
<accession>A0A1H8QCW6</accession>
<feature type="signal peptide" evidence="3">
    <location>
        <begin position="1"/>
        <end position="21"/>
    </location>
</feature>
<reference evidence="4 5" key="1">
    <citation type="submission" date="2016-10" db="EMBL/GenBank/DDBJ databases">
        <authorList>
            <person name="de Groot N.N."/>
        </authorList>
    </citation>
    <scope>NUCLEOTIDE SEQUENCE [LARGE SCALE GENOMIC DNA]</scope>
    <source>
        <strain evidence="4 5">DSM 13305</strain>
    </source>
</reference>
<organism evidence="4 5">
    <name type="scientific">Propionispora vibrioides</name>
    <dbReference type="NCBI Taxonomy" id="112903"/>
    <lineage>
        <taxon>Bacteria</taxon>
        <taxon>Bacillati</taxon>
        <taxon>Bacillota</taxon>
        <taxon>Negativicutes</taxon>
        <taxon>Selenomonadales</taxon>
        <taxon>Sporomusaceae</taxon>
        <taxon>Propionispora</taxon>
    </lineage>
</organism>
<feature type="chain" id="PRO_5011582576" description="Preprotein translocase subunit Tim44" evidence="3">
    <location>
        <begin position="22"/>
        <end position="148"/>
    </location>
</feature>
<evidence type="ECO:0008006" key="6">
    <source>
        <dbReference type="Google" id="ProtNLM"/>
    </source>
</evidence>
<dbReference type="OrthoDB" id="1684289at2"/>
<feature type="transmembrane region" description="Helical" evidence="2">
    <location>
        <begin position="121"/>
        <end position="139"/>
    </location>
</feature>
<feature type="region of interest" description="Disordered" evidence="1">
    <location>
        <begin position="27"/>
        <end position="80"/>
    </location>
</feature>
<keyword evidence="2" id="KW-1133">Transmembrane helix</keyword>
<protein>
    <recommendedName>
        <fullName evidence="6">Preprotein translocase subunit Tim44</fullName>
    </recommendedName>
</protein>
<gene>
    <name evidence="4" type="ORF">SAMN04490178_102264</name>
</gene>
<evidence type="ECO:0000256" key="3">
    <source>
        <dbReference type="SAM" id="SignalP"/>
    </source>
</evidence>
<dbReference type="STRING" id="112903.SAMN04490178_102264"/>
<name>A0A1H8QCW6_9FIRM</name>
<dbReference type="RefSeq" id="WP_091743963.1">
    <property type="nucleotide sequence ID" value="NZ_FODY01000002.1"/>
</dbReference>
<dbReference type="PROSITE" id="PS51257">
    <property type="entry name" value="PROKAR_LIPOPROTEIN"/>
    <property type="match status" value="1"/>
</dbReference>